<feature type="transmembrane region" description="Helical" evidence="5">
    <location>
        <begin position="39"/>
        <end position="57"/>
    </location>
</feature>
<keyword evidence="4 5" id="KW-0472">Membrane</keyword>
<gene>
    <name evidence="7" type="ORF">BA70_03360</name>
</gene>
<dbReference type="InterPro" id="IPR006977">
    <property type="entry name" value="Yip1_dom"/>
</dbReference>
<keyword evidence="8" id="KW-1185">Reference proteome</keyword>
<evidence type="ECO:0000256" key="1">
    <source>
        <dbReference type="ARBA" id="ARBA00004141"/>
    </source>
</evidence>
<reference evidence="7 8" key="1">
    <citation type="submission" date="2012-09" db="EMBL/GenBank/DDBJ databases">
        <title>Genome Sequence of Bacillus sp. DW5-4.</title>
        <authorList>
            <person name="Lai Q."/>
            <person name="Liu Y."/>
            <person name="Shao Z."/>
        </authorList>
    </citation>
    <scope>NUCLEOTIDE SEQUENCE [LARGE SCALE GENOMIC DNA]</scope>
    <source>
        <strain evidence="7 8">DW5-4</strain>
    </source>
</reference>
<feature type="domain" description="Yip1" evidence="6">
    <location>
        <begin position="39"/>
        <end position="212"/>
    </location>
</feature>
<organism evidence="7 8">
    <name type="scientific">Bacillus zhangzhouensis</name>
    <dbReference type="NCBI Taxonomy" id="1178540"/>
    <lineage>
        <taxon>Bacteria</taxon>
        <taxon>Bacillati</taxon>
        <taxon>Bacillota</taxon>
        <taxon>Bacilli</taxon>
        <taxon>Bacillales</taxon>
        <taxon>Bacillaceae</taxon>
        <taxon>Bacillus</taxon>
    </lineage>
</organism>
<dbReference type="OrthoDB" id="2839111at2"/>
<comment type="subcellular location">
    <subcellularLocation>
        <location evidence="1">Membrane</location>
        <topology evidence="1">Multi-pass membrane protein</topology>
    </subcellularLocation>
</comment>
<feature type="transmembrane region" description="Helical" evidence="5">
    <location>
        <begin position="164"/>
        <end position="188"/>
    </location>
</feature>
<dbReference type="Pfam" id="PF04893">
    <property type="entry name" value="Yip1"/>
    <property type="match status" value="1"/>
</dbReference>
<dbReference type="GO" id="GO:0016020">
    <property type="term" value="C:membrane"/>
    <property type="evidence" value="ECO:0007669"/>
    <property type="project" value="UniProtKB-SubCell"/>
</dbReference>
<evidence type="ECO:0000256" key="3">
    <source>
        <dbReference type="ARBA" id="ARBA00022989"/>
    </source>
</evidence>
<evidence type="ECO:0000313" key="8">
    <source>
        <dbReference type="Proteomes" id="UP000028091"/>
    </source>
</evidence>
<evidence type="ECO:0000256" key="2">
    <source>
        <dbReference type="ARBA" id="ARBA00022692"/>
    </source>
</evidence>
<dbReference type="eggNOG" id="ENOG5030CHQ">
    <property type="taxonomic scope" value="Bacteria"/>
</dbReference>
<accession>A0A081LAN3</accession>
<evidence type="ECO:0000256" key="5">
    <source>
        <dbReference type="SAM" id="Phobius"/>
    </source>
</evidence>
<dbReference type="RefSeq" id="WP_034322025.1">
    <property type="nucleotide sequence ID" value="NZ_JOTP01000011.1"/>
</dbReference>
<feature type="transmembrane region" description="Helical" evidence="5">
    <location>
        <begin position="118"/>
        <end position="144"/>
    </location>
</feature>
<evidence type="ECO:0000256" key="4">
    <source>
        <dbReference type="ARBA" id="ARBA00023136"/>
    </source>
</evidence>
<dbReference type="EMBL" id="JOTP01000011">
    <property type="protein sequence ID" value="KEP26309.1"/>
    <property type="molecule type" value="Genomic_DNA"/>
</dbReference>
<evidence type="ECO:0000259" key="6">
    <source>
        <dbReference type="Pfam" id="PF04893"/>
    </source>
</evidence>
<evidence type="ECO:0000313" key="7">
    <source>
        <dbReference type="EMBL" id="KEP26309.1"/>
    </source>
</evidence>
<keyword evidence="2 5" id="KW-0812">Transmembrane</keyword>
<dbReference type="Proteomes" id="UP000028091">
    <property type="component" value="Unassembled WGS sequence"/>
</dbReference>
<comment type="caution">
    <text evidence="7">The sequence shown here is derived from an EMBL/GenBank/DDBJ whole genome shotgun (WGS) entry which is preliminary data.</text>
</comment>
<sequence length="224" mass="25672">MEAMKSDLSQEEEAKGFFRFLKIFIATKTIIRSYQHSSIPIWLMMLLASIAGTSWIYEGYFSEYMGNHIPFPFILLHGAGFGILAGNFILFIGSLILQWLGRLFFGNKTPYRDVLKACTLTVIFPSALFALTWISTVGMLGPYTFVKISPYLDQHFEVWYYLDILQLINAYAKTWILGMAVLGIVAVMKLRVWQAFIVVITPLAAFFLIMTLLFDVQRAVNWMM</sequence>
<name>A0A081LAN3_9BACI</name>
<feature type="transmembrane region" description="Helical" evidence="5">
    <location>
        <begin position="195"/>
        <end position="214"/>
    </location>
</feature>
<protein>
    <submittedName>
        <fullName evidence="7">Membrane protein</fullName>
    </submittedName>
</protein>
<keyword evidence="3 5" id="KW-1133">Transmembrane helix</keyword>
<dbReference type="AlphaFoldDB" id="A0A081LAN3"/>
<feature type="transmembrane region" description="Helical" evidence="5">
    <location>
        <begin position="69"/>
        <end position="97"/>
    </location>
</feature>
<proteinExistence type="predicted"/>